<dbReference type="GO" id="GO:0016787">
    <property type="term" value="F:hydrolase activity"/>
    <property type="evidence" value="ECO:0007669"/>
    <property type="project" value="UniProtKB-KW"/>
</dbReference>
<feature type="region of interest" description="Disordered" evidence="1">
    <location>
        <begin position="1"/>
        <end position="78"/>
    </location>
</feature>
<feature type="compositionally biased region" description="Polar residues" evidence="1">
    <location>
        <begin position="23"/>
        <end position="43"/>
    </location>
</feature>
<dbReference type="Gene3D" id="3.40.50.1820">
    <property type="entry name" value="alpha/beta hydrolase"/>
    <property type="match status" value="1"/>
</dbReference>
<feature type="domain" description="AB hydrolase-1" evidence="2">
    <location>
        <begin position="148"/>
        <end position="240"/>
    </location>
</feature>
<evidence type="ECO:0000256" key="1">
    <source>
        <dbReference type="SAM" id="MobiDB-lite"/>
    </source>
</evidence>
<dbReference type="SUPFAM" id="SSF53474">
    <property type="entry name" value="alpha/beta-Hydrolases"/>
    <property type="match status" value="1"/>
</dbReference>
<reference evidence="3 4" key="1">
    <citation type="submission" date="2019-02" db="EMBL/GenBank/DDBJ databases">
        <title>Deep-cultivation of Planctomycetes and their phenomic and genomic characterization uncovers novel biology.</title>
        <authorList>
            <person name="Wiegand S."/>
            <person name="Jogler M."/>
            <person name="Boedeker C."/>
            <person name="Pinto D."/>
            <person name="Vollmers J."/>
            <person name="Rivas-Marin E."/>
            <person name="Kohn T."/>
            <person name="Peeters S.H."/>
            <person name="Heuer A."/>
            <person name="Rast P."/>
            <person name="Oberbeckmann S."/>
            <person name="Bunk B."/>
            <person name="Jeske O."/>
            <person name="Meyerdierks A."/>
            <person name="Storesund J.E."/>
            <person name="Kallscheuer N."/>
            <person name="Luecker S."/>
            <person name="Lage O.M."/>
            <person name="Pohl T."/>
            <person name="Merkel B.J."/>
            <person name="Hornburger P."/>
            <person name="Mueller R.-W."/>
            <person name="Bruemmer F."/>
            <person name="Labrenz M."/>
            <person name="Spormann A.M."/>
            <person name="Op den Camp H."/>
            <person name="Overmann J."/>
            <person name="Amann R."/>
            <person name="Jetten M.S.M."/>
            <person name="Mascher T."/>
            <person name="Medema M.H."/>
            <person name="Devos D.P."/>
            <person name="Kaster A.-K."/>
            <person name="Ovreas L."/>
            <person name="Rohde M."/>
            <person name="Galperin M.Y."/>
            <person name="Jogler C."/>
        </authorList>
    </citation>
    <scope>NUCLEOTIDE SEQUENCE [LARGE SCALE GENOMIC DNA]</scope>
    <source>
        <strain evidence="3 4">Pan216</strain>
    </source>
</reference>
<dbReference type="Proteomes" id="UP000317093">
    <property type="component" value="Chromosome"/>
</dbReference>
<dbReference type="PANTHER" id="PTHR37946">
    <property type="entry name" value="SLL1969 PROTEIN"/>
    <property type="match status" value="1"/>
</dbReference>
<dbReference type="Pfam" id="PF00561">
    <property type="entry name" value="Abhydrolase_1"/>
    <property type="match status" value="1"/>
</dbReference>
<dbReference type="InterPro" id="IPR029058">
    <property type="entry name" value="AB_hydrolase_fold"/>
</dbReference>
<accession>A0A518BBV7</accession>
<dbReference type="EMBL" id="CP036279">
    <property type="protein sequence ID" value="QDU64437.1"/>
    <property type="molecule type" value="Genomic_DNA"/>
</dbReference>
<dbReference type="OrthoDB" id="556502at2"/>
<evidence type="ECO:0000313" key="3">
    <source>
        <dbReference type="EMBL" id="QDU64437.1"/>
    </source>
</evidence>
<evidence type="ECO:0000259" key="2">
    <source>
        <dbReference type="Pfam" id="PF00561"/>
    </source>
</evidence>
<evidence type="ECO:0000313" key="4">
    <source>
        <dbReference type="Proteomes" id="UP000317093"/>
    </source>
</evidence>
<protein>
    <submittedName>
        <fullName evidence="3">Alpha/beta hydrolase family protein</fullName>
    </submittedName>
</protein>
<gene>
    <name evidence="3" type="ORF">Pan216_53270</name>
</gene>
<dbReference type="AlphaFoldDB" id="A0A518BBV7"/>
<dbReference type="PANTHER" id="PTHR37946:SF1">
    <property type="entry name" value="SLL1969 PROTEIN"/>
    <property type="match status" value="1"/>
</dbReference>
<proteinExistence type="predicted"/>
<dbReference type="RefSeq" id="WP_145262649.1">
    <property type="nucleotide sequence ID" value="NZ_CP036279.1"/>
</dbReference>
<sequence length="368" mass="40597">MAQVSVATCWPDPSSAQRDEPSVSAQQDEPSVSAQQDEPSVSAQRDEQLVASEEQDREATLPTKPESQPNSSGRRLFRWPQPTLGGVVFWSDVYLEGPWRIQQRAGTELYQLIGPYSLRHAKGTKEQCFKTLRQRVGGSAREKAERDAVVLVHGLSDNRHSLRLLAKHLKRSGYSTYSFEYASQHAPIEDHADHLAEVLAGLSRHRRIHLVGYSMGGLVIRSCLARHDKQRVERAVLVACPNQGAEKAAFFHRRTKLFERLFGPSGVQLVPGKEGIAAKLPRTLPVEFAVIAGGSPGGWGYSGIVSGNDDFTVSVESTKVPGASDFALVCGIHPMLSYAPSVRRMTVNFLRHGYLRSRARRTPLPLDG</sequence>
<organism evidence="3 4">
    <name type="scientific">Kolteria novifilia</name>
    <dbReference type="NCBI Taxonomy" id="2527975"/>
    <lineage>
        <taxon>Bacteria</taxon>
        <taxon>Pseudomonadati</taxon>
        <taxon>Planctomycetota</taxon>
        <taxon>Planctomycetia</taxon>
        <taxon>Kolteriales</taxon>
        <taxon>Kolteriaceae</taxon>
        <taxon>Kolteria</taxon>
    </lineage>
</organism>
<keyword evidence="3" id="KW-0378">Hydrolase</keyword>
<keyword evidence="4" id="KW-1185">Reference proteome</keyword>
<dbReference type="InterPro" id="IPR000073">
    <property type="entry name" value="AB_hydrolase_1"/>
</dbReference>
<name>A0A518BBV7_9BACT</name>
<dbReference type="KEGG" id="knv:Pan216_53270"/>